<sequence length="92" mass="10571">CRCDNSLHFMYGEFSHGVEMRQSKDGAYDKSFYAEDMFHLSKYGNAVIGKFLWNSMLEPVGNKSDNVNLGHDFIPLKCPTKERLYVQTLGNK</sequence>
<keyword evidence="2" id="KW-1185">Reference proteome</keyword>
<dbReference type="OrthoDB" id="10265800at2759"/>
<reference evidence="1 2" key="1">
    <citation type="submission" date="2013-12" db="EMBL/GenBank/DDBJ databases">
        <title>Draft genome of the parsitic nematode Ancylostoma duodenale.</title>
        <authorList>
            <person name="Mitreva M."/>
        </authorList>
    </citation>
    <scope>NUCLEOTIDE SEQUENCE [LARGE SCALE GENOMIC DNA]</scope>
    <source>
        <strain evidence="1 2">Zhejiang</strain>
    </source>
</reference>
<dbReference type="InterPro" id="IPR038885">
    <property type="entry name" value="PLB1"/>
</dbReference>
<feature type="non-terminal residue" evidence="1">
    <location>
        <position position="1"/>
    </location>
</feature>
<dbReference type="Proteomes" id="UP000054047">
    <property type="component" value="Unassembled WGS sequence"/>
</dbReference>
<dbReference type="AlphaFoldDB" id="A0A0C2DKG7"/>
<dbReference type="PANTHER" id="PTHR21325:SF31">
    <property type="entry name" value="GH22081P-RELATED"/>
    <property type="match status" value="1"/>
</dbReference>
<dbReference type="GO" id="GO:0004620">
    <property type="term" value="F:phospholipase activity"/>
    <property type="evidence" value="ECO:0007669"/>
    <property type="project" value="InterPro"/>
</dbReference>
<evidence type="ECO:0000313" key="1">
    <source>
        <dbReference type="EMBL" id="KIH63037.1"/>
    </source>
</evidence>
<name>A0A0C2DKG7_9BILA</name>
<proteinExistence type="predicted"/>
<dbReference type="PANTHER" id="PTHR21325">
    <property type="entry name" value="PHOSPHOLIPASE B, PLB1"/>
    <property type="match status" value="1"/>
</dbReference>
<dbReference type="GO" id="GO:0006644">
    <property type="term" value="P:phospholipid metabolic process"/>
    <property type="evidence" value="ECO:0007669"/>
    <property type="project" value="TreeGrafter"/>
</dbReference>
<organism evidence="1 2">
    <name type="scientific">Ancylostoma duodenale</name>
    <dbReference type="NCBI Taxonomy" id="51022"/>
    <lineage>
        <taxon>Eukaryota</taxon>
        <taxon>Metazoa</taxon>
        <taxon>Ecdysozoa</taxon>
        <taxon>Nematoda</taxon>
        <taxon>Chromadorea</taxon>
        <taxon>Rhabditida</taxon>
        <taxon>Rhabditina</taxon>
        <taxon>Rhabditomorpha</taxon>
        <taxon>Strongyloidea</taxon>
        <taxon>Ancylostomatidae</taxon>
        <taxon>Ancylostomatinae</taxon>
        <taxon>Ancylostoma</taxon>
    </lineage>
</organism>
<gene>
    <name evidence="1" type="ORF">ANCDUO_06669</name>
</gene>
<evidence type="ECO:0000313" key="2">
    <source>
        <dbReference type="Proteomes" id="UP000054047"/>
    </source>
</evidence>
<accession>A0A0C2DKG7</accession>
<dbReference type="EMBL" id="KN728919">
    <property type="protein sequence ID" value="KIH63037.1"/>
    <property type="molecule type" value="Genomic_DNA"/>
</dbReference>
<protein>
    <submittedName>
        <fullName evidence="1">Uncharacterized protein</fullName>
    </submittedName>
</protein>